<reference evidence="1" key="1">
    <citation type="journal article" date="2014" name="Int. J. Syst. Evol. Microbiol.">
        <title>Complete genome sequence of Corynebacterium casei LMG S-19264T (=DSM 44701T), isolated from a smear-ripened cheese.</title>
        <authorList>
            <consortium name="US DOE Joint Genome Institute (JGI-PGF)"/>
            <person name="Walter F."/>
            <person name="Albersmeier A."/>
            <person name="Kalinowski J."/>
            <person name="Ruckert C."/>
        </authorList>
    </citation>
    <scope>NUCLEOTIDE SEQUENCE</scope>
    <source>
        <strain evidence="1">KCTC 12710</strain>
    </source>
</reference>
<sequence>MKHLLLTICLLLVANIGAQNLTEKQKEREKNKVKIYTPDEYDNLQIAFREGVDAMKLSEDKLEQYDAIVLKYVSKMVRLNDKDQGNSPEEVKIKFSENIDQMNAEVKEMLSPKEYVMHLENIHKIVYSVNTRLEKLVKE</sequence>
<dbReference type="Proteomes" id="UP000636004">
    <property type="component" value="Unassembled WGS sequence"/>
</dbReference>
<proteinExistence type="predicted"/>
<protein>
    <submittedName>
        <fullName evidence="1">Uncharacterized protein</fullName>
    </submittedName>
</protein>
<evidence type="ECO:0000313" key="2">
    <source>
        <dbReference type="Proteomes" id="UP000636004"/>
    </source>
</evidence>
<organism evidence="1 2">
    <name type="scientific">Algibacter mikhailovii</name>
    <dbReference type="NCBI Taxonomy" id="425498"/>
    <lineage>
        <taxon>Bacteria</taxon>
        <taxon>Pseudomonadati</taxon>
        <taxon>Bacteroidota</taxon>
        <taxon>Flavobacteriia</taxon>
        <taxon>Flavobacteriales</taxon>
        <taxon>Flavobacteriaceae</taxon>
        <taxon>Algibacter</taxon>
    </lineage>
</organism>
<reference evidence="1" key="2">
    <citation type="submission" date="2020-09" db="EMBL/GenBank/DDBJ databases">
        <authorList>
            <person name="Sun Q."/>
            <person name="Kim S."/>
        </authorList>
    </citation>
    <scope>NUCLEOTIDE SEQUENCE</scope>
    <source>
        <strain evidence="1">KCTC 12710</strain>
    </source>
</reference>
<evidence type="ECO:0000313" key="1">
    <source>
        <dbReference type="EMBL" id="GGZ80030.1"/>
    </source>
</evidence>
<accession>A0A918VA31</accession>
<dbReference type="AlphaFoldDB" id="A0A918VA31"/>
<name>A0A918VA31_9FLAO</name>
<gene>
    <name evidence="1" type="ORF">GCM10007028_17030</name>
</gene>
<keyword evidence="2" id="KW-1185">Reference proteome</keyword>
<dbReference type="EMBL" id="BMWZ01000003">
    <property type="protein sequence ID" value="GGZ80030.1"/>
    <property type="molecule type" value="Genomic_DNA"/>
</dbReference>
<comment type="caution">
    <text evidence="1">The sequence shown here is derived from an EMBL/GenBank/DDBJ whole genome shotgun (WGS) entry which is preliminary data.</text>
</comment>
<dbReference type="RefSeq" id="WP_189360359.1">
    <property type="nucleotide sequence ID" value="NZ_BMWZ01000003.1"/>
</dbReference>